<proteinExistence type="inferred from homology"/>
<comment type="similarity">
    <text evidence="1 3">Belongs to the short-chain dehydrogenases/reductases (SDR) family.</text>
</comment>
<dbReference type="EMBL" id="JACBZP010000001">
    <property type="protein sequence ID" value="NYI68646.1"/>
    <property type="molecule type" value="Genomic_DNA"/>
</dbReference>
<dbReference type="InterPro" id="IPR036291">
    <property type="entry name" value="NAD(P)-bd_dom_sf"/>
</dbReference>
<evidence type="ECO:0000256" key="1">
    <source>
        <dbReference type="ARBA" id="ARBA00006484"/>
    </source>
</evidence>
<evidence type="ECO:0000259" key="4">
    <source>
        <dbReference type="SMART" id="SM00822"/>
    </source>
</evidence>
<dbReference type="FunFam" id="3.40.50.720:FF:000215">
    <property type="entry name" value="3-hydroxyacyl-CoA dehydrogenase type-2"/>
    <property type="match status" value="1"/>
</dbReference>
<keyword evidence="2" id="KW-0560">Oxidoreductase</keyword>
<organism evidence="5 6">
    <name type="scientific">Spelaeicoccus albus</name>
    <dbReference type="NCBI Taxonomy" id="1280376"/>
    <lineage>
        <taxon>Bacteria</taxon>
        <taxon>Bacillati</taxon>
        <taxon>Actinomycetota</taxon>
        <taxon>Actinomycetes</taxon>
        <taxon>Micrococcales</taxon>
        <taxon>Brevibacteriaceae</taxon>
        <taxon>Spelaeicoccus</taxon>
    </lineage>
</organism>
<dbReference type="PROSITE" id="PS00061">
    <property type="entry name" value="ADH_SHORT"/>
    <property type="match status" value="1"/>
</dbReference>
<dbReference type="InterPro" id="IPR002347">
    <property type="entry name" value="SDR_fam"/>
</dbReference>
<dbReference type="PRINTS" id="PR00081">
    <property type="entry name" value="GDHRDH"/>
</dbReference>
<dbReference type="InterPro" id="IPR057326">
    <property type="entry name" value="KR_dom"/>
</dbReference>
<dbReference type="PRINTS" id="PR00080">
    <property type="entry name" value="SDRFAMILY"/>
</dbReference>
<gene>
    <name evidence="5" type="ORF">BJY26_002952</name>
</gene>
<dbReference type="Proteomes" id="UP000539111">
    <property type="component" value="Unassembled WGS sequence"/>
</dbReference>
<dbReference type="PANTHER" id="PTHR43658">
    <property type="entry name" value="SHORT-CHAIN DEHYDROGENASE/REDUCTASE"/>
    <property type="match status" value="1"/>
</dbReference>
<dbReference type="PANTHER" id="PTHR43658:SF8">
    <property type="entry name" value="17-BETA-HYDROXYSTEROID DEHYDROGENASE 14-RELATED"/>
    <property type="match status" value="1"/>
</dbReference>
<protein>
    <submittedName>
        <fullName evidence="5">NAD(P)-dependent dehydrogenase (Short-subunit alcohol dehydrogenase family)</fullName>
    </submittedName>
</protein>
<dbReference type="Pfam" id="PF00106">
    <property type="entry name" value="adh_short"/>
    <property type="match status" value="1"/>
</dbReference>
<dbReference type="SUPFAM" id="SSF51735">
    <property type="entry name" value="NAD(P)-binding Rossmann-fold domains"/>
    <property type="match status" value="1"/>
</dbReference>
<feature type="domain" description="Ketoreductase" evidence="4">
    <location>
        <begin position="6"/>
        <end position="191"/>
    </location>
</feature>
<dbReference type="SMART" id="SM00822">
    <property type="entry name" value="PKS_KR"/>
    <property type="match status" value="1"/>
</dbReference>
<reference evidence="5 6" key="1">
    <citation type="submission" date="2020-07" db="EMBL/GenBank/DDBJ databases">
        <title>Sequencing the genomes of 1000 actinobacteria strains.</title>
        <authorList>
            <person name="Klenk H.-P."/>
        </authorList>
    </citation>
    <scope>NUCLEOTIDE SEQUENCE [LARGE SCALE GENOMIC DNA]</scope>
    <source>
        <strain evidence="5 6">DSM 26341</strain>
    </source>
</reference>
<comment type="caution">
    <text evidence="5">The sequence shown here is derived from an EMBL/GenBank/DDBJ whole genome shotgun (WGS) entry which is preliminary data.</text>
</comment>
<evidence type="ECO:0000256" key="2">
    <source>
        <dbReference type="ARBA" id="ARBA00023002"/>
    </source>
</evidence>
<evidence type="ECO:0000313" key="5">
    <source>
        <dbReference type="EMBL" id="NYI68646.1"/>
    </source>
</evidence>
<evidence type="ECO:0000313" key="6">
    <source>
        <dbReference type="Proteomes" id="UP000539111"/>
    </source>
</evidence>
<dbReference type="RefSeq" id="WP_179428964.1">
    <property type="nucleotide sequence ID" value="NZ_JACBZP010000001.1"/>
</dbReference>
<dbReference type="InterPro" id="IPR020904">
    <property type="entry name" value="Sc_DH/Rdtase_CS"/>
</dbReference>
<name>A0A7Z0IIQ6_9MICO</name>
<dbReference type="Gene3D" id="3.40.50.720">
    <property type="entry name" value="NAD(P)-binding Rossmann-like Domain"/>
    <property type="match status" value="1"/>
</dbReference>
<dbReference type="AlphaFoldDB" id="A0A7Z0IIQ6"/>
<evidence type="ECO:0000256" key="3">
    <source>
        <dbReference type="RuleBase" id="RU000363"/>
    </source>
</evidence>
<dbReference type="GO" id="GO:0016491">
    <property type="term" value="F:oxidoreductase activity"/>
    <property type="evidence" value="ECO:0007669"/>
    <property type="project" value="UniProtKB-KW"/>
</dbReference>
<accession>A0A7Z0IIQ6</accession>
<sequence length="254" mass="26208">MDISQSVAVVTGGASGLGLETATELSAAGATVVLLDLPQSDGEQCAARIGNGATFVPTDVTDSDQVSAAIDRAAELGPLRIAVNCAGVATPGKIVGRKGPLPLEDFERVVRINLFGTFNVVRLAGAKMQQTTEPVGEERGVIVNTASVAAFDGQIGQPAYASSKAAVAGLTLPAAREFASSLIRVMAIAPGIFETPMMAGLPEEARRSLGEQVPHPSRLGKPAEYAALVKHIVSNPMLNGETIRLDGAIRMAPR</sequence>
<keyword evidence="6" id="KW-1185">Reference proteome</keyword>